<sequence length="357" mass="40472">MQEQDVTIISNMTILGVCLVMGMCGITANIINITIFIKTGFTESINVSLLGLAVSDLLYLIFIIPWGVFLSLYLLNSHNMQWSALGFTLLYLVIPLLTLSRVTCLITVYITVERCLCFVIPLRVKRLLTPTRSAFVVVTIFLLELLTLVLPYLSLRLDWRWNSSLNRSIIDVVGSRRDSAELMRTRTEISVSSKMISLLALAVSNIALAISVNKQAKWRARIAVTASQRNPTAASSRPTDATTYRNRKLARMIQFLSLILFSTYLPSTLLDHIDLVLPEFSFNGQYKNEFRSFWMLAFVAQTLNSSVNIIFYYRMNTRFRNTFRKMFRKGAARVGIFPADSNTMDNTVAARTQISHC</sequence>
<dbReference type="InterPro" id="IPR017452">
    <property type="entry name" value="GPCR_Rhodpsn_7TM"/>
</dbReference>
<dbReference type="PANTHER" id="PTHR24243:SF208">
    <property type="entry name" value="PYROKININ-1 RECEPTOR"/>
    <property type="match status" value="1"/>
</dbReference>
<keyword evidence="7" id="KW-0807">Transducer</keyword>
<organism evidence="10 11">
    <name type="scientific">Elysia marginata</name>
    <dbReference type="NCBI Taxonomy" id="1093978"/>
    <lineage>
        <taxon>Eukaryota</taxon>
        <taxon>Metazoa</taxon>
        <taxon>Spiralia</taxon>
        <taxon>Lophotrochozoa</taxon>
        <taxon>Mollusca</taxon>
        <taxon>Gastropoda</taxon>
        <taxon>Heterobranchia</taxon>
        <taxon>Euthyneura</taxon>
        <taxon>Panpulmonata</taxon>
        <taxon>Sacoglossa</taxon>
        <taxon>Placobranchoidea</taxon>
        <taxon>Plakobranchidae</taxon>
        <taxon>Elysia</taxon>
    </lineage>
</organism>
<dbReference type="EMBL" id="BMAT01003899">
    <property type="protein sequence ID" value="GFR64506.1"/>
    <property type="molecule type" value="Genomic_DNA"/>
</dbReference>
<reference evidence="10 11" key="1">
    <citation type="journal article" date="2021" name="Elife">
        <title>Chloroplast acquisition without the gene transfer in kleptoplastic sea slugs, Plakobranchus ocellatus.</title>
        <authorList>
            <person name="Maeda T."/>
            <person name="Takahashi S."/>
            <person name="Yoshida T."/>
            <person name="Shimamura S."/>
            <person name="Takaki Y."/>
            <person name="Nagai Y."/>
            <person name="Toyoda A."/>
            <person name="Suzuki Y."/>
            <person name="Arimoto A."/>
            <person name="Ishii H."/>
            <person name="Satoh N."/>
            <person name="Nishiyama T."/>
            <person name="Hasebe M."/>
            <person name="Maruyama T."/>
            <person name="Minagawa J."/>
            <person name="Obokata J."/>
            <person name="Shigenobu S."/>
        </authorList>
    </citation>
    <scope>NUCLEOTIDE SEQUENCE [LARGE SCALE GENOMIC DNA]</scope>
</reference>
<feature type="transmembrane region" description="Helical" evidence="8">
    <location>
        <begin position="293"/>
        <end position="315"/>
    </location>
</feature>
<feature type="transmembrane region" description="Helical" evidence="8">
    <location>
        <begin position="57"/>
        <end position="75"/>
    </location>
</feature>
<comment type="caution">
    <text evidence="10">The sequence shown here is derived from an EMBL/GenBank/DDBJ whole genome shotgun (WGS) entry which is preliminary data.</text>
</comment>
<comment type="subcellular location">
    <subcellularLocation>
        <location evidence="1">Membrane</location>
        <topology evidence="1">Multi-pass membrane protein</topology>
    </subcellularLocation>
</comment>
<name>A0AAV4EWK2_9GAST</name>
<keyword evidence="2 8" id="KW-0812">Transmembrane</keyword>
<dbReference type="Pfam" id="PF00001">
    <property type="entry name" value="7tm_1"/>
    <property type="match status" value="1"/>
</dbReference>
<evidence type="ECO:0000313" key="11">
    <source>
        <dbReference type="Proteomes" id="UP000762676"/>
    </source>
</evidence>
<evidence type="ECO:0000256" key="3">
    <source>
        <dbReference type="ARBA" id="ARBA00022989"/>
    </source>
</evidence>
<evidence type="ECO:0000256" key="4">
    <source>
        <dbReference type="ARBA" id="ARBA00023040"/>
    </source>
</evidence>
<evidence type="ECO:0000256" key="8">
    <source>
        <dbReference type="SAM" id="Phobius"/>
    </source>
</evidence>
<dbReference type="PANTHER" id="PTHR24243">
    <property type="entry name" value="G-PROTEIN COUPLED RECEPTOR"/>
    <property type="match status" value="1"/>
</dbReference>
<keyword evidence="5 8" id="KW-0472">Membrane</keyword>
<dbReference type="GO" id="GO:0005886">
    <property type="term" value="C:plasma membrane"/>
    <property type="evidence" value="ECO:0007669"/>
    <property type="project" value="TreeGrafter"/>
</dbReference>
<dbReference type="Proteomes" id="UP000762676">
    <property type="component" value="Unassembled WGS sequence"/>
</dbReference>
<evidence type="ECO:0000259" key="9">
    <source>
        <dbReference type="PROSITE" id="PS50262"/>
    </source>
</evidence>
<dbReference type="GO" id="GO:0004930">
    <property type="term" value="F:G protein-coupled receptor activity"/>
    <property type="evidence" value="ECO:0007669"/>
    <property type="project" value="UniProtKB-KW"/>
</dbReference>
<feature type="domain" description="G-protein coupled receptors family 1 profile" evidence="9">
    <location>
        <begin position="28"/>
        <end position="312"/>
    </location>
</feature>
<gene>
    <name evidence="10" type="ORF">ElyMa_001924400</name>
</gene>
<feature type="transmembrane region" description="Helical" evidence="8">
    <location>
        <begin position="12"/>
        <end position="37"/>
    </location>
</feature>
<keyword evidence="11" id="KW-1185">Reference proteome</keyword>
<evidence type="ECO:0000256" key="1">
    <source>
        <dbReference type="ARBA" id="ARBA00004141"/>
    </source>
</evidence>
<feature type="transmembrane region" description="Helical" evidence="8">
    <location>
        <begin position="255"/>
        <end position="273"/>
    </location>
</feature>
<protein>
    <submittedName>
        <fullName evidence="10">Chemosensory receptor A</fullName>
    </submittedName>
</protein>
<proteinExistence type="predicted"/>
<dbReference type="PRINTS" id="PR00237">
    <property type="entry name" value="GPCRRHODOPSN"/>
</dbReference>
<keyword evidence="6 10" id="KW-0675">Receptor</keyword>
<keyword evidence="4" id="KW-0297">G-protein coupled receptor</keyword>
<feature type="transmembrane region" description="Helical" evidence="8">
    <location>
        <begin position="134"/>
        <end position="155"/>
    </location>
</feature>
<dbReference type="PROSITE" id="PS50262">
    <property type="entry name" value="G_PROTEIN_RECEP_F1_2"/>
    <property type="match status" value="1"/>
</dbReference>
<evidence type="ECO:0000313" key="10">
    <source>
        <dbReference type="EMBL" id="GFR64506.1"/>
    </source>
</evidence>
<accession>A0AAV4EWK2</accession>
<evidence type="ECO:0000256" key="2">
    <source>
        <dbReference type="ARBA" id="ARBA00022692"/>
    </source>
</evidence>
<dbReference type="SUPFAM" id="SSF81321">
    <property type="entry name" value="Family A G protein-coupled receptor-like"/>
    <property type="match status" value="1"/>
</dbReference>
<feature type="transmembrane region" description="Helical" evidence="8">
    <location>
        <begin position="195"/>
        <end position="212"/>
    </location>
</feature>
<evidence type="ECO:0000256" key="7">
    <source>
        <dbReference type="ARBA" id="ARBA00023224"/>
    </source>
</evidence>
<dbReference type="AlphaFoldDB" id="A0AAV4EWK2"/>
<keyword evidence="3 8" id="KW-1133">Transmembrane helix</keyword>
<evidence type="ECO:0000256" key="6">
    <source>
        <dbReference type="ARBA" id="ARBA00023170"/>
    </source>
</evidence>
<evidence type="ECO:0000256" key="5">
    <source>
        <dbReference type="ARBA" id="ARBA00023136"/>
    </source>
</evidence>
<dbReference type="Gene3D" id="1.20.1070.10">
    <property type="entry name" value="Rhodopsin 7-helix transmembrane proteins"/>
    <property type="match status" value="1"/>
</dbReference>
<dbReference type="InterPro" id="IPR000276">
    <property type="entry name" value="GPCR_Rhodpsn"/>
</dbReference>